<gene>
    <name evidence="1" type="ORF">HCJ93_28865</name>
</gene>
<evidence type="ECO:0000313" key="2">
    <source>
        <dbReference type="Proteomes" id="UP000730591"/>
    </source>
</evidence>
<dbReference type="Pfam" id="PF26137">
    <property type="entry name" value="Toxin_SdpC"/>
    <property type="match status" value="1"/>
</dbReference>
<dbReference type="InterPro" id="IPR023888">
    <property type="entry name" value="SdpC-like"/>
</dbReference>
<sequence length="200" mass="20492">AAGSLLVGGVVTAAHAADAPAGSAVKASAPVKVADARADGKELFAGLYFGQGSVGKKLMKSDAFIGDRTGQLRKNGTPEARKAIAELTTAIDKASPEFFATFSADVRSGNPFRVKDAIDAGTAQVEKVAKVQSEDGTGSGTCLVTVNVGAFVNVVAGINAATQANVVVELNFWWSPPADSPDPVNSDEQIAAFTKQLRTI</sequence>
<proteinExistence type="predicted"/>
<dbReference type="EMBL" id="JAATEM010000065">
    <property type="protein sequence ID" value="NJP53968.1"/>
    <property type="molecule type" value="Genomic_DNA"/>
</dbReference>
<name>A0ABX1AJK1_9ACTN</name>
<keyword evidence="2" id="KW-1185">Reference proteome</keyword>
<accession>A0ABX1AJK1</accession>
<evidence type="ECO:0000313" key="1">
    <source>
        <dbReference type="EMBL" id="NJP53968.1"/>
    </source>
</evidence>
<dbReference type="Proteomes" id="UP000730591">
    <property type="component" value="Unassembled WGS sequence"/>
</dbReference>
<reference evidence="1 2" key="1">
    <citation type="submission" date="2020-03" db="EMBL/GenBank/DDBJ databases">
        <title>WGS of actinomycetes isolated from Thailand.</title>
        <authorList>
            <person name="Thawai C."/>
        </authorList>
    </citation>
    <scope>NUCLEOTIDE SEQUENCE [LARGE SCALE GENOMIC DNA]</scope>
    <source>
        <strain evidence="1 2">SBST2-5</strain>
    </source>
</reference>
<protein>
    <submittedName>
        <fullName evidence="1">Uncharacterized protein</fullName>
    </submittedName>
</protein>
<comment type="caution">
    <text evidence="1">The sequence shown here is derived from an EMBL/GenBank/DDBJ whole genome shotgun (WGS) entry which is preliminary data.</text>
</comment>
<organism evidence="1 2">
    <name type="scientific">Streptomyces composti</name>
    <dbReference type="NCBI Taxonomy" id="2720025"/>
    <lineage>
        <taxon>Bacteria</taxon>
        <taxon>Bacillati</taxon>
        <taxon>Actinomycetota</taxon>
        <taxon>Actinomycetes</taxon>
        <taxon>Kitasatosporales</taxon>
        <taxon>Streptomycetaceae</taxon>
        <taxon>Streptomyces</taxon>
    </lineage>
</organism>
<dbReference type="RefSeq" id="WP_167998782.1">
    <property type="nucleotide sequence ID" value="NZ_JAATEM010000065.1"/>
</dbReference>
<feature type="non-terminal residue" evidence="1">
    <location>
        <position position="1"/>
    </location>
</feature>